<protein>
    <submittedName>
        <fullName evidence="3">Integrase catalytic domain-containing protein</fullName>
    </submittedName>
</protein>
<dbReference type="PROSITE" id="PS50994">
    <property type="entry name" value="INTEGRASE"/>
    <property type="match status" value="1"/>
</dbReference>
<evidence type="ECO:0000313" key="2">
    <source>
        <dbReference type="Proteomes" id="UP000050761"/>
    </source>
</evidence>
<sequence length="720" mass="81540">MDDAYKINYLLDAMRGEARQSLKQLEISGKTYAMAVEHLKKNRKDLQFVTEHDIKLSVEPWQREVKPEILLGCNEVFSLLYGESQETWIVPSGIKLVPSRLGCLIAGQIQDEAATTQTSANAWNTKTDEEVALSWLSTYPIRKDSGVLVKNRVNEIRKIVQDIGVTVQLGYVDTKNNPADFASRGLTASEMTHSVWWKGPEFLKMQQDQWPKECDRFVLLQDVAGDTVEEGLQESTTLITSTDETMSESLDWNRHNTKIVGKIKPQLREKLQKSLSELKLRSNTTYISSVERKAALNIIIRNHQQPHVTTQFRKSVKDLNLNYDEHKILRCFGRLNRAHLPELTKKPYFIQAKTPLAECLLKDAHYPLHLSTSHTMAKAAGPKAPQEVRAVSKTEQFTVSLSKNGATLRGKSRTLKAVRKCSPRLLRASCGEGQRPRQQVYGLIITCMTTRLLHLEVVFDISTEKLLMALRRCFARRGVPSTITSDNGPSFILGEQIMRNAFQQVTNGDNFQSDLAQKGISTITPYAPWQGAAYERLIKSVKHSFYKTIGSRILTVEELTTLMIEIEGSLNSRPLTYQGELFEDVRPLRPFDFIVKDIEVTYPFENTQEDASDPLYLPATELVALQTRQQAQAVPASSHKLTEHFWSVWHKKYLSSLRETHKMNIDHKRCGKGNHMIGTVVLIEDPNIPGNIWKMGRIVDLIAGSDSAIREAVLRMPSGK</sequence>
<dbReference type="AlphaFoldDB" id="A0A183GM70"/>
<dbReference type="WBParaSite" id="HPBE_0002379001-mRNA-1">
    <property type="protein sequence ID" value="HPBE_0002379001-mRNA-1"/>
    <property type="gene ID" value="HPBE_0002379001"/>
</dbReference>
<dbReference type="InterPro" id="IPR040676">
    <property type="entry name" value="DUF5641"/>
</dbReference>
<dbReference type="Proteomes" id="UP000050761">
    <property type="component" value="Unassembled WGS sequence"/>
</dbReference>
<dbReference type="Pfam" id="PF18701">
    <property type="entry name" value="DUF5641"/>
    <property type="match status" value="1"/>
</dbReference>
<dbReference type="SUPFAM" id="SSF53098">
    <property type="entry name" value="Ribonuclease H-like"/>
    <property type="match status" value="1"/>
</dbReference>
<feature type="domain" description="Integrase catalytic" evidence="1">
    <location>
        <begin position="419"/>
        <end position="598"/>
    </location>
</feature>
<keyword evidence="2" id="KW-1185">Reference proteome</keyword>
<dbReference type="Gene3D" id="3.30.420.10">
    <property type="entry name" value="Ribonuclease H-like superfamily/Ribonuclease H"/>
    <property type="match status" value="1"/>
</dbReference>
<dbReference type="PANTHER" id="PTHR47331">
    <property type="entry name" value="PHD-TYPE DOMAIN-CONTAINING PROTEIN"/>
    <property type="match status" value="1"/>
</dbReference>
<name>A0A183GM70_HELPZ</name>
<proteinExistence type="predicted"/>
<dbReference type="GO" id="GO:0003676">
    <property type="term" value="F:nucleic acid binding"/>
    <property type="evidence" value="ECO:0007669"/>
    <property type="project" value="InterPro"/>
</dbReference>
<reference evidence="3" key="1">
    <citation type="submission" date="2019-09" db="UniProtKB">
        <authorList>
            <consortium name="WormBaseParasite"/>
        </authorList>
    </citation>
    <scope>IDENTIFICATION</scope>
</reference>
<evidence type="ECO:0000313" key="3">
    <source>
        <dbReference type="WBParaSite" id="HPBE_0002379001-mRNA-1"/>
    </source>
</evidence>
<accession>A0A183GM70</accession>
<dbReference type="InterPro" id="IPR001584">
    <property type="entry name" value="Integrase_cat-core"/>
</dbReference>
<dbReference type="GO" id="GO:0015074">
    <property type="term" value="P:DNA integration"/>
    <property type="evidence" value="ECO:0007669"/>
    <property type="project" value="InterPro"/>
</dbReference>
<dbReference type="InterPro" id="IPR012337">
    <property type="entry name" value="RNaseH-like_sf"/>
</dbReference>
<dbReference type="InterPro" id="IPR036397">
    <property type="entry name" value="RNaseH_sf"/>
</dbReference>
<organism evidence="2 3">
    <name type="scientific">Heligmosomoides polygyrus</name>
    <name type="common">Parasitic roundworm</name>
    <dbReference type="NCBI Taxonomy" id="6339"/>
    <lineage>
        <taxon>Eukaryota</taxon>
        <taxon>Metazoa</taxon>
        <taxon>Ecdysozoa</taxon>
        <taxon>Nematoda</taxon>
        <taxon>Chromadorea</taxon>
        <taxon>Rhabditida</taxon>
        <taxon>Rhabditina</taxon>
        <taxon>Rhabditomorpha</taxon>
        <taxon>Strongyloidea</taxon>
        <taxon>Heligmosomidae</taxon>
        <taxon>Heligmosomoides</taxon>
    </lineage>
</organism>
<evidence type="ECO:0000259" key="1">
    <source>
        <dbReference type="PROSITE" id="PS50994"/>
    </source>
</evidence>